<dbReference type="CDD" id="cd01949">
    <property type="entry name" value="GGDEF"/>
    <property type="match status" value="1"/>
</dbReference>
<evidence type="ECO:0000256" key="2">
    <source>
        <dbReference type="ARBA" id="ARBA00022723"/>
    </source>
</evidence>
<evidence type="ECO:0000256" key="1">
    <source>
        <dbReference type="ARBA" id="ARBA00010587"/>
    </source>
</evidence>
<keyword evidence="2" id="KW-0479">Metal-binding</keyword>
<dbReference type="eggNOG" id="COG5001">
    <property type="taxonomic scope" value="Bacteria"/>
</dbReference>
<dbReference type="SMART" id="SM00091">
    <property type="entry name" value="PAS"/>
    <property type="match status" value="1"/>
</dbReference>
<dbReference type="FunFam" id="3.30.70.270:FF:000001">
    <property type="entry name" value="Diguanylate cyclase domain protein"/>
    <property type="match status" value="1"/>
</dbReference>
<gene>
    <name evidence="7" type="ordered locus">Glov_2634</name>
</gene>
<evidence type="ECO:0000313" key="8">
    <source>
        <dbReference type="Proteomes" id="UP000002420"/>
    </source>
</evidence>
<sequence>MALIASCLLLVTGVSPASGSQVQHYQESQLPSVQHVQLSPAEKHYLEQLGPITVCPDPDWVPYEQMDARGNFTGIAADLLNLIAQRLGISFRYVKAKDWDEAVALSQAGKVLLLPFLNQSPKREQWLTFTEPLFSDPNVFITREEHPFITDAALLKDRTIAVPSGTSIEEKVRRDYPNLKILNTGNSEAEVFKAVAERRADLTLRSLTLSAYTIRKGGWFTLKIAGQAPDEYVNRLRIGVLKTEPMLRDILNRGIATITPHEREEIVNRHVNITVVKPMDYGFIMRIAALLATLIALSLYWNLRLKRINAALQESERSKSVLLANLPGMAYRCRLDRDWTMEFLSDGCLMLTGYCSDDLVQNRRLSFNDLIVPEYRDQLWEAWQQAVRDRQPVRLEYRIMTADNKEKWVLEQGVPVFDTEGSVQALEGIIVDISELKQIEAQIQHLASYDNLTSLPNRALFSDRIDRALLSAQRNSSKLALFFIDLDQFKPINDELGHDTGDWLLQAAAQRMAESVRESDTVARIGGDEFAVLLQNIATAQDARTVAEKIRTTLNRPFITPSGVTLHISCSIGVALYPEDGDNQRDLLRAADEAMYRAKKRGRNAVELCQPLGSQAGPAASRSIIRLAWKAEYLSGEPGIDAEHQQLFRMANQLFEQAASQKSDPAGFNAALDDLLQHVTSHFDNEEALLRRIGYSELEEHVRQHSQLKEQAVSLRQVADKREISTGELVDFLAIRVVHEHLLEADRNYFPLLRPLAPAQDSTPGASS</sequence>
<dbReference type="KEGG" id="glo:Glov_2634"/>
<name>B3E6U2_TRIL1</name>
<keyword evidence="3" id="KW-0408">Iron</keyword>
<dbReference type="InterPro" id="IPR035938">
    <property type="entry name" value="Hemerythrin-like_sf"/>
</dbReference>
<dbReference type="Proteomes" id="UP000002420">
    <property type="component" value="Chromosome"/>
</dbReference>
<evidence type="ECO:0000256" key="4">
    <source>
        <dbReference type="SAM" id="SignalP"/>
    </source>
</evidence>
<dbReference type="InterPro" id="IPR013655">
    <property type="entry name" value="PAS_fold_3"/>
</dbReference>
<dbReference type="NCBIfam" id="TIGR00229">
    <property type="entry name" value="sensory_box"/>
    <property type="match status" value="1"/>
</dbReference>
<dbReference type="Gene3D" id="1.20.120.50">
    <property type="entry name" value="Hemerythrin-like"/>
    <property type="match status" value="1"/>
</dbReference>
<dbReference type="SMART" id="SM00062">
    <property type="entry name" value="PBPb"/>
    <property type="match status" value="1"/>
</dbReference>
<keyword evidence="4" id="KW-0732">Signal</keyword>
<dbReference type="Pfam" id="PF00497">
    <property type="entry name" value="SBP_bac_3"/>
    <property type="match status" value="1"/>
</dbReference>
<comment type="similarity">
    <text evidence="1">Belongs to the hemerythrin family.</text>
</comment>
<evidence type="ECO:0000313" key="7">
    <source>
        <dbReference type="EMBL" id="ACD96347.1"/>
    </source>
</evidence>
<dbReference type="SUPFAM" id="SSF47188">
    <property type="entry name" value="Hemerythrin-like"/>
    <property type="match status" value="1"/>
</dbReference>
<evidence type="ECO:0000259" key="6">
    <source>
        <dbReference type="PROSITE" id="PS50887"/>
    </source>
</evidence>
<protein>
    <submittedName>
        <fullName evidence="7">Diguanylate cyclase with PAS/PAC sensor</fullName>
    </submittedName>
</protein>
<dbReference type="PROSITE" id="PS50113">
    <property type="entry name" value="PAC"/>
    <property type="match status" value="1"/>
</dbReference>
<evidence type="ECO:0000256" key="3">
    <source>
        <dbReference type="ARBA" id="ARBA00023004"/>
    </source>
</evidence>
<dbReference type="InterPro" id="IPR016131">
    <property type="entry name" value="Haemerythrin_Fe_BS"/>
</dbReference>
<feature type="domain" description="PAC" evidence="5">
    <location>
        <begin position="393"/>
        <end position="445"/>
    </location>
</feature>
<dbReference type="Gene3D" id="3.30.450.20">
    <property type="entry name" value="PAS domain"/>
    <property type="match status" value="1"/>
</dbReference>
<dbReference type="PROSITE" id="PS50887">
    <property type="entry name" value="GGDEF"/>
    <property type="match status" value="1"/>
</dbReference>
<feature type="domain" description="GGDEF" evidence="6">
    <location>
        <begin position="477"/>
        <end position="611"/>
    </location>
</feature>
<dbReference type="InterPro" id="IPR029787">
    <property type="entry name" value="Nucleotide_cyclase"/>
</dbReference>
<keyword evidence="8" id="KW-1185">Reference proteome</keyword>
<dbReference type="InterPro" id="IPR000014">
    <property type="entry name" value="PAS"/>
</dbReference>
<dbReference type="InterPro" id="IPR000160">
    <property type="entry name" value="GGDEF_dom"/>
</dbReference>
<dbReference type="Pfam" id="PF08447">
    <property type="entry name" value="PAS_3"/>
    <property type="match status" value="1"/>
</dbReference>
<dbReference type="NCBIfam" id="TIGR00254">
    <property type="entry name" value="GGDEF"/>
    <property type="match status" value="1"/>
</dbReference>
<feature type="chain" id="PRO_5002787592" evidence="4">
    <location>
        <begin position="18"/>
        <end position="768"/>
    </location>
</feature>
<dbReference type="CDD" id="cd12107">
    <property type="entry name" value="Hemerythrin"/>
    <property type="match status" value="1"/>
</dbReference>
<dbReference type="SUPFAM" id="SSF55073">
    <property type="entry name" value="Nucleotide cyclase"/>
    <property type="match status" value="1"/>
</dbReference>
<dbReference type="InterPro" id="IPR012312">
    <property type="entry name" value="Hemerythrin-like"/>
</dbReference>
<dbReference type="SUPFAM" id="SSF55785">
    <property type="entry name" value="PYP-like sensor domain (PAS domain)"/>
    <property type="match status" value="1"/>
</dbReference>
<dbReference type="InterPro" id="IPR001638">
    <property type="entry name" value="Solute-binding_3/MltF_N"/>
</dbReference>
<proteinExistence type="inferred from homology"/>
<dbReference type="GO" id="GO:0003824">
    <property type="term" value="F:catalytic activity"/>
    <property type="evidence" value="ECO:0007669"/>
    <property type="project" value="UniProtKB-ARBA"/>
</dbReference>
<dbReference type="OrthoDB" id="9813903at2"/>
<dbReference type="PANTHER" id="PTHR46663:SF2">
    <property type="entry name" value="GGDEF DOMAIN-CONTAINING PROTEIN"/>
    <property type="match status" value="1"/>
</dbReference>
<evidence type="ECO:0000259" key="5">
    <source>
        <dbReference type="PROSITE" id="PS50113"/>
    </source>
</evidence>
<dbReference type="eggNOG" id="COG0834">
    <property type="taxonomic scope" value="Bacteria"/>
</dbReference>
<dbReference type="InterPro" id="IPR052163">
    <property type="entry name" value="DGC-Regulatory_Protein"/>
</dbReference>
<dbReference type="CDD" id="cd13708">
    <property type="entry name" value="PBP2_BvgS_like_1"/>
    <property type="match status" value="1"/>
</dbReference>
<dbReference type="InterPro" id="IPR043128">
    <property type="entry name" value="Rev_trsase/Diguanyl_cyclase"/>
</dbReference>
<dbReference type="PANTHER" id="PTHR46663">
    <property type="entry name" value="DIGUANYLATE CYCLASE DGCT-RELATED"/>
    <property type="match status" value="1"/>
</dbReference>
<dbReference type="Pfam" id="PF00990">
    <property type="entry name" value="GGDEF"/>
    <property type="match status" value="1"/>
</dbReference>
<dbReference type="Gene3D" id="3.40.190.10">
    <property type="entry name" value="Periplasmic binding protein-like II"/>
    <property type="match status" value="2"/>
</dbReference>
<dbReference type="InterPro" id="IPR035965">
    <property type="entry name" value="PAS-like_dom_sf"/>
</dbReference>
<dbReference type="NCBIfam" id="TIGR02481">
    <property type="entry name" value="hemeryth_dom"/>
    <property type="match status" value="1"/>
</dbReference>
<dbReference type="InterPro" id="IPR001610">
    <property type="entry name" value="PAC"/>
</dbReference>
<dbReference type="SMART" id="SM00086">
    <property type="entry name" value="PAC"/>
    <property type="match status" value="1"/>
</dbReference>
<organism evidence="7 8">
    <name type="scientific">Trichlorobacter lovleyi (strain ATCC BAA-1151 / DSM 17278 / SZ)</name>
    <name type="common">Geobacter lovleyi</name>
    <dbReference type="NCBI Taxonomy" id="398767"/>
    <lineage>
        <taxon>Bacteria</taxon>
        <taxon>Pseudomonadati</taxon>
        <taxon>Thermodesulfobacteriota</taxon>
        <taxon>Desulfuromonadia</taxon>
        <taxon>Geobacterales</taxon>
        <taxon>Geobacteraceae</taxon>
        <taxon>Trichlorobacter</taxon>
    </lineage>
</organism>
<dbReference type="SMART" id="SM00267">
    <property type="entry name" value="GGDEF"/>
    <property type="match status" value="1"/>
</dbReference>
<dbReference type="EMBL" id="CP001089">
    <property type="protein sequence ID" value="ACD96347.1"/>
    <property type="molecule type" value="Genomic_DNA"/>
</dbReference>
<dbReference type="GO" id="GO:0046872">
    <property type="term" value="F:metal ion binding"/>
    <property type="evidence" value="ECO:0007669"/>
    <property type="project" value="UniProtKB-KW"/>
</dbReference>
<accession>B3E6U2</accession>
<dbReference type="InterPro" id="IPR000700">
    <property type="entry name" value="PAS-assoc_C"/>
</dbReference>
<dbReference type="PROSITE" id="PS00550">
    <property type="entry name" value="HEMERYTHRINS"/>
    <property type="match status" value="1"/>
</dbReference>
<dbReference type="HOGENOM" id="CLU_020667_0_0_7"/>
<dbReference type="STRING" id="398767.Glov_2634"/>
<dbReference type="RefSeq" id="WP_012470679.1">
    <property type="nucleotide sequence ID" value="NC_010814.1"/>
</dbReference>
<feature type="signal peptide" evidence="4">
    <location>
        <begin position="1"/>
        <end position="17"/>
    </location>
</feature>
<reference evidence="7 8" key="1">
    <citation type="submission" date="2008-05" db="EMBL/GenBank/DDBJ databases">
        <title>Complete sequence of chromosome of Geobacter lovleyi SZ.</title>
        <authorList>
            <consortium name="US DOE Joint Genome Institute"/>
            <person name="Lucas S."/>
            <person name="Copeland A."/>
            <person name="Lapidus A."/>
            <person name="Glavina del Rio T."/>
            <person name="Dalin E."/>
            <person name="Tice H."/>
            <person name="Bruce D."/>
            <person name="Goodwin L."/>
            <person name="Pitluck S."/>
            <person name="Chertkov O."/>
            <person name="Meincke L."/>
            <person name="Brettin T."/>
            <person name="Detter J.C."/>
            <person name="Han C."/>
            <person name="Tapia R."/>
            <person name="Kuske C.R."/>
            <person name="Schmutz J."/>
            <person name="Larimer F."/>
            <person name="Land M."/>
            <person name="Hauser L."/>
            <person name="Kyrpides N."/>
            <person name="Mikhailova N."/>
            <person name="Sung Y."/>
            <person name="Fletcher K.E."/>
            <person name="Ritalahti K.M."/>
            <person name="Loeffler F.E."/>
            <person name="Richardson P."/>
        </authorList>
    </citation>
    <scope>NUCLEOTIDE SEQUENCE [LARGE SCALE GENOMIC DNA]</scope>
    <source>
        <strain evidence="8">ATCC BAA-1151 / DSM 17278 / SZ</strain>
    </source>
</reference>
<dbReference type="SUPFAM" id="SSF53850">
    <property type="entry name" value="Periplasmic binding protein-like II"/>
    <property type="match status" value="1"/>
</dbReference>
<dbReference type="AlphaFoldDB" id="B3E6U2"/>
<dbReference type="InterPro" id="IPR012827">
    <property type="entry name" value="Hemerythrin_metal-bd"/>
</dbReference>
<dbReference type="Gene3D" id="3.30.70.270">
    <property type="match status" value="1"/>
</dbReference>
<dbReference type="Pfam" id="PF01814">
    <property type="entry name" value="Hemerythrin"/>
    <property type="match status" value="1"/>
</dbReference>
<dbReference type="CDD" id="cd00130">
    <property type="entry name" value="PAS"/>
    <property type="match status" value="1"/>
</dbReference>